<comment type="caution">
    <text evidence="2">The sequence shown here is derived from an EMBL/GenBank/DDBJ whole genome shotgun (WGS) entry which is preliminary data.</text>
</comment>
<accession>A0A314L6A5</accession>
<gene>
    <name evidence="2" type="ORF">A4A49_64715</name>
</gene>
<name>A0A314L6A5_NICAT</name>
<organism evidence="2 3">
    <name type="scientific">Nicotiana attenuata</name>
    <name type="common">Coyote tobacco</name>
    <dbReference type="NCBI Taxonomy" id="49451"/>
    <lineage>
        <taxon>Eukaryota</taxon>
        <taxon>Viridiplantae</taxon>
        <taxon>Streptophyta</taxon>
        <taxon>Embryophyta</taxon>
        <taxon>Tracheophyta</taxon>
        <taxon>Spermatophyta</taxon>
        <taxon>Magnoliopsida</taxon>
        <taxon>eudicotyledons</taxon>
        <taxon>Gunneridae</taxon>
        <taxon>Pentapetalae</taxon>
        <taxon>asterids</taxon>
        <taxon>lamiids</taxon>
        <taxon>Solanales</taxon>
        <taxon>Solanaceae</taxon>
        <taxon>Nicotianoideae</taxon>
        <taxon>Nicotianeae</taxon>
        <taxon>Nicotiana</taxon>
    </lineage>
</organism>
<keyword evidence="3" id="KW-1185">Reference proteome</keyword>
<proteinExistence type="predicted"/>
<dbReference type="Proteomes" id="UP000187609">
    <property type="component" value="Unassembled WGS sequence"/>
</dbReference>
<feature type="non-terminal residue" evidence="2">
    <location>
        <position position="188"/>
    </location>
</feature>
<dbReference type="EMBL" id="MJEQ01000352">
    <property type="protein sequence ID" value="OIT37093.1"/>
    <property type="molecule type" value="Genomic_DNA"/>
</dbReference>
<feature type="region of interest" description="Disordered" evidence="1">
    <location>
        <begin position="136"/>
        <end position="174"/>
    </location>
</feature>
<dbReference type="Gramene" id="OIT37093">
    <property type="protein sequence ID" value="OIT37093"/>
    <property type="gene ID" value="A4A49_64715"/>
</dbReference>
<feature type="region of interest" description="Disordered" evidence="1">
    <location>
        <begin position="84"/>
        <end position="119"/>
    </location>
</feature>
<feature type="compositionally biased region" description="Acidic residues" evidence="1">
    <location>
        <begin position="97"/>
        <end position="111"/>
    </location>
</feature>
<evidence type="ECO:0000313" key="2">
    <source>
        <dbReference type="EMBL" id="OIT37093.1"/>
    </source>
</evidence>
<evidence type="ECO:0000256" key="1">
    <source>
        <dbReference type="SAM" id="MobiDB-lite"/>
    </source>
</evidence>
<protein>
    <submittedName>
        <fullName evidence="2">Uncharacterized protein</fullName>
    </submittedName>
</protein>
<dbReference type="AlphaFoldDB" id="A0A314L6A5"/>
<sequence>MAELCGYGNDSVTFWHKPESLGDKMRLVSTDKEAAVVAKNIATDRVVDVYFEHLDSYIEMGIVDAIYEGQSNSRDDNHVTVEEYQKEVGGENSSSSEDFEDSENDLSDENDLSEKIRNDKRRYEVSEELQRKLNVEDGESDCCNSDDTMSLQSDSDTESLNFPKFNPKTDGKNPKLALELTFGNKREF</sequence>
<evidence type="ECO:0000313" key="3">
    <source>
        <dbReference type="Proteomes" id="UP000187609"/>
    </source>
</evidence>
<feature type="compositionally biased region" description="Polar residues" evidence="1">
    <location>
        <begin position="142"/>
        <end position="160"/>
    </location>
</feature>
<reference evidence="2" key="1">
    <citation type="submission" date="2016-11" db="EMBL/GenBank/DDBJ databases">
        <title>The genome of Nicotiana attenuata.</title>
        <authorList>
            <person name="Xu S."/>
            <person name="Brockmoeller T."/>
            <person name="Gaquerel E."/>
            <person name="Navarro A."/>
            <person name="Kuhl H."/>
            <person name="Gase K."/>
            <person name="Ling Z."/>
            <person name="Zhou W."/>
            <person name="Kreitzer C."/>
            <person name="Stanke M."/>
            <person name="Tang H."/>
            <person name="Lyons E."/>
            <person name="Pandey P."/>
            <person name="Pandey S.P."/>
            <person name="Timmermann B."/>
            <person name="Baldwin I.T."/>
        </authorList>
    </citation>
    <scope>NUCLEOTIDE SEQUENCE [LARGE SCALE GENOMIC DNA]</scope>
    <source>
        <strain evidence="2">UT</strain>
    </source>
</reference>